<dbReference type="AlphaFoldDB" id="A0A1G9VEF8"/>
<protein>
    <submittedName>
        <fullName evidence="9">Predicted arabinose efflux permease, MFS family</fullName>
    </submittedName>
</protein>
<dbReference type="Gene3D" id="1.20.1250.20">
    <property type="entry name" value="MFS general substrate transporter like domains"/>
    <property type="match status" value="2"/>
</dbReference>
<dbReference type="GO" id="GO:0022857">
    <property type="term" value="F:transmembrane transporter activity"/>
    <property type="evidence" value="ECO:0007669"/>
    <property type="project" value="InterPro"/>
</dbReference>
<evidence type="ECO:0000256" key="1">
    <source>
        <dbReference type="ARBA" id="ARBA00004651"/>
    </source>
</evidence>
<dbReference type="CDD" id="cd17477">
    <property type="entry name" value="MFS_YcaD_like"/>
    <property type="match status" value="1"/>
</dbReference>
<feature type="transmembrane region" description="Helical" evidence="7">
    <location>
        <begin position="132"/>
        <end position="153"/>
    </location>
</feature>
<accession>A0A1G9VEF8</accession>
<feature type="transmembrane region" description="Helical" evidence="7">
    <location>
        <begin position="332"/>
        <end position="352"/>
    </location>
</feature>
<evidence type="ECO:0000256" key="2">
    <source>
        <dbReference type="ARBA" id="ARBA00022448"/>
    </source>
</evidence>
<name>A0A1G9VEF8_9BACI</name>
<dbReference type="EMBL" id="FNHF01000004">
    <property type="protein sequence ID" value="SDM70245.1"/>
    <property type="molecule type" value="Genomic_DNA"/>
</dbReference>
<keyword evidence="5 7" id="KW-1133">Transmembrane helix</keyword>
<dbReference type="STRING" id="482461.SAMN05216244_3241"/>
<feature type="transmembrane region" description="Helical" evidence="7">
    <location>
        <begin position="208"/>
        <end position="231"/>
    </location>
</feature>
<feature type="transmembrane region" description="Helical" evidence="7">
    <location>
        <begin position="159"/>
        <end position="178"/>
    </location>
</feature>
<dbReference type="GO" id="GO:0005886">
    <property type="term" value="C:plasma membrane"/>
    <property type="evidence" value="ECO:0007669"/>
    <property type="project" value="UniProtKB-SubCell"/>
</dbReference>
<dbReference type="InterPro" id="IPR036259">
    <property type="entry name" value="MFS_trans_sf"/>
</dbReference>
<reference evidence="10" key="1">
    <citation type="submission" date="2016-10" db="EMBL/GenBank/DDBJ databases">
        <authorList>
            <person name="Varghese N."/>
            <person name="Submissions S."/>
        </authorList>
    </citation>
    <scope>NUCLEOTIDE SEQUENCE [LARGE SCALE GENOMIC DNA]</scope>
    <source>
        <strain evidence="10">CGMCC 1.6199</strain>
    </source>
</reference>
<evidence type="ECO:0000256" key="4">
    <source>
        <dbReference type="ARBA" id="ARBA00022692"/>
    </source>
</evidence>
<dbReference type="Pfam" id="PF07690">
    <property type="entry name" value="MFS_1"/>
    <property type="match status" value="1"/>
</dbReference>
<keyword evidence="10" id="KW-1185">Reference proteome</keyword>
<dbReference type="PROSITE" id="PS50850">
    <property type="entry name" value="MFS"/>
    <property type="match status" value="1"/>
</dbReference>
<evidence type="ECO:0000256" key="3">
    <source>
        <dbReference type="ARBA" id="ARBA00022475"/>
    </source>
</evidence>
<dbReference type="PANTHER" id="PTHR23521:SF2">
    <property type="entry name" value="TRANSPORTER MFS SUPERFAMILY"/>
    <property type="match status" value="1"/>
</dbReference>
<feature type="transmembrane region" description="Helical" evidence="7">
    <location>
        <begin position="12"/>
        <end position="32"/>
    </location>
</feature>
<organism evidence="9 10">
    <name type="scientific">Sediminibacillus halophilus</name>
    <dbReference type="NCBI Taxonomy" id="482461"/>
    <lineage>
        <taxon>Bacteria</taxon>
        <taxon>Bacillati</taxon>
        <taxon>Bacillota</taxon>
        <taxon>Bacilli</taxon>
        <taxon>Bacillales</taxon>
        <taxon>Bacillaceae</taxon>
        <taxon>Sediminibacillus</taxon>
    </lineage>
</organism>
<feature type="transmembrane region" description="Helical" evidence="7">
    <location>
        <begin position="68"/>
        <end position="88"/>
    </location>
</feature>
<evidence type="ECO:0000313" key="10">
    <source>
        <dbReference type="Proteomes" id="UP000182347"/>
    </source>
</evidence>
<dbReference type="Proteomes" id="UP000182347">
    <property type="component" value="Unassembled WGS sequence"/>
</dbReference>
<evidence type="ECO:0000256" key="7">
    <source>
        <dbReference type="SAM" id="Phobius"/>
    </source>
</evidence>
<gene>
    <name evidence="9" type="ORF">SAMN05216244_3241</name>
</gene>
<dbReference type="InterPro" id="IPR020846">
    <property type="entry name" value="MFS_dom"/>
</dbReference>
<keyword evidence="4 7" id="KW-0812">Transmembrane</keyword>
<evidence type="ECO:0000313" key="9">
    <source>
        <dbReference type="EMBL" id="SDM70245.1"/>
    </source>
</evidence>
<feature type="transmembrane region" description="Helical" evidence="7">
    <location>
        <begin position="274"/>
        <end position="292"/>
    </location>
</feature>
<dbReference type="RefSeq" id="WP_074600303.1">
    <property type="nucleotide sequence ID" value="NZ_FNHF01000004.1"/>
</dbReference>
<comment type="subcellular location">
    <subcellularLocation>
        <location evidence="1">Cell membrane</location>
        <topology evidence="1">Multi-pass membrane protein</topology>
    </subcellularLocation>
</comment>
<dbReference type="SUPFAM" id="SSF103473">
    <property type="entry name" value="MFS general substrate transporter"/>
    <property type="match status" value="1"/>
</dbReference>
<evidence type="ECO:0000259" key="8">
    <source>
        <dbReference type="PROSITE" id="PS50850"/>
    </source>
</evidence>
<keyword evidence="6 7" id="KW-0472">Membrane</keyword>
<feature type="transmembrane region" description="Helical" evidence="7">
    <location>
        <begin position="298"/>
        <end position="320"/>
    </location>
</feature>
<sequence>MVSNRVRFKLLIGLVTISGFSQGMLLPLLALILEQDGVPSSVNGLHATGLYIGVLLASPFMEKPMQKLGFKPMILIGGLLVFISLAFFPVWHALWFWFILRVTVGIGDHMLNFGTQTWITYTSTPEKRGRNIAYYGLFFSLGFSIGPTMTRLLSVNENLPFIISAVLCFLVWTSLFFIRNEWPQQEGEDRVYAAPRSSLGRFIKTWKLAWVALLPPFGYGFLEATLNGIFPVYGLRIGHDVDVLSLIIPCFAASSLITQIPLGILSDKIGRKKLLSLVLCFGSASFLLAALYEGSAAWLFITFALAGMCLGSIFSLGVSYMTDILPKPLLPAGNIMCGIAFSIGSISGPYLGGLFIDLFPAVSFFYVIVAMLIVILGALLLQQSKQPIRAAE</sequence>
<dbReference type="InterPro" id="IPR011701">
    <property type="entry name" value="MFS"/>
</dbReference>
<proteinExistence type="predicted"/>
<keyword evidence="3" id="KW-1003">Cell membrane</keyword>
<evidence type="ECO:0000256" key="6">
    <source>
        <dbReference type="ARBA" id="ARBA00023136"/>
    </source>
</evidence>
<keyword evidence="2" id="KW-0813">Transport</keyword>
<dbReference type="OrthoDB" id="478565at2"/>
<feature type="transmembrane region" description="Helical" evidence="7">
    <location>
        <begin position="358"/>
        <end position="381"/>
    </location>
</feature>
<feature type="transmembrane region" description="Helical" evidence="7">
    <location>
        <begin position="44"/>
        <end position="61"/>
    </location>
</feature>
<dbReference type="InterPro" id="IPR047200">
    <property type="entry name" value="MFS_YcaD-like"/>
</dbReference>
<feature type="domain" description="Major facilitator superfamily (MFS) profile" evidence="8">
    <location>
        <begin position="208"/>
        <end position="392"/>
    </location>
</feature>
<evidence type="ECO:0000256" key="5">
    <source>
        <dbReference type="ARBA" id="ARBA00022989"/>
    </source>
</evidence>
<dbReference type="PANTHER" id="PTHR23521">
    <property type="entry name" value="TRANSPORTER MFS SUPERFAMILY"/>
    <property type="match status" value="1"/>
</dbReference>
<feature type="transmembrane region" description="Helical" evidence="7">
    <location>
        <begin position="243"/>
        <end position="262"/>
    </location>
</feature>